<keyword evidence="2" id="KW-0119">Carbohydrate metabolism</keyword>
<accession>A0A410FWA4</accession>
<gene>
    <name evidence="3" type="ORF">BIP78_1595</name>
</gene>
<evidence type="ECO:0000256" key="2">
    <source>
        <dbReference type="ARBA" id="ARBA00023277"/>
    </source>
</evidence>
<organism evidence="3 4">
    <name type="scientific">Bipolaricaulis sibiricus</name>
    <dbReference type="NCBI Taxonomy" id="2501609"/>
    <lineage>
        <taxon>Bacteria</taxon>
        <taxon>Candidatus Bipolaricaulota</taxon>
        <taxon>Candidatus Bipolaricaulia</taxon>
        <taxon>Candidatus Bipolaricaulales</taxon>
        <taxon>Candidatus Bipolaricaulaceae</taxon>
        <taxon>Candidatus Bipolaricaulis</taxon>
    </lineage>
</organism>
<dbReference type="SUPFAM" id="SSF53743">
    <property type="entry name" value="FucI/AraA N-terminal and middle domains"/>
    <property type="match status" value="1"/>
</dbReference>
<evidence type="ECO:0000313" key="4">
    <source>
        <dbReference type="Proteomes" id="UP000287233"/>
    </source>
</evidence>
<dbReference type="KEGG" id="bih:BIP78_1595"/>
<keyword evidence="1" id="KW-0413">Isomerase</keyword>
<protein>
    <recommendedName>
        <fullName evidence="5">L-fucose isomerase C-terminal domain-containing protein</fullName>
    </recommendedName>
</protein>
<reference evidence="4" key="1">
    <citation type="submission" date="2018-12" db="EMBL/GenBank/DDBJ databases">
        <title>Complete genome sequence of an uncultured bacterium of the candidate phylum Bipolaricaulota.</title>
        <authorList>
            <person name="Kadnikov V.V."/>
            <person name="Mardanov A.V."/>
            <person name="Beletsky A.V."/>
            <person name="Frank Y.A."/>
            <person name="Karnachuk O.V."/>
            <person name="Ravin N.V."/>
        </authorList>
    </citation>
    <scope>NUCLEOTIDE SEQUENCE [LARGE SCALE GENOMIC DNA]</scope>
</reference>
<dbReference type="GO" id="GO:0016861">
    <property type="term" value="F:intramolecular oxidoreductase activity, interconverting aldoses and ketoses"/>
    <property type="evidence" value="ECO:0007669"/>
    <property type="project" value="InterPro"/>
</dbReference>
<dbReference type="PANTHER" id="PTHR36120:SF2">
    <property type="entry name" value="FUCOSE ISOMERASE"/>
    <property type="match status" value="1"/>
</dbReference>
<evidence type="ECO:0000256" key="1">
    <source>
        <dbReference type="ARBA" id="ARBA00023235"/>
    </source>
</evidence>
<dbReference type="EMBL" id="CP034928">
    <property type="protein sequence ID" value="QAA77359.1"/>
    <property type="molecule type" value="Genomic_DNA"/>
</dbReference>
<dbReference type="Proteomes" id="UP000287233">
    <property type="component" value="Chromosome"/>
</dbReference>
<name>A0A410FWA4_BIPS1</name>
<evidence type="ECO:0008006" key="5">
    <source>
        <dbReference type="Google" id="ProtNLM"/>
    </source>
</evidence>
<dbReference type="InterPro" id="IPR009015">
    <property type="entry name" value="Fucose_isomerase_N/cen_sf"/>
</dbReference>
<proteinExistence type="predicted"/>
<dbReference type="GO" id="GO:0005996">
    <property type="term" value="P:monosaccharide metabolic process"/>
    <property type="evidence" value="ECO:0007669"/>
    <property type="project" value="InterPro"/>
</dbReference>
<evidence type="ECO:0000313" key="3">
    <source>
        <dbReference type="EMBL" id="QAA77359.1"/>
    </source>
</evidence>
<dbReference type="GO" id="GO:0005737">
    <property type="term" value="C:cytoplasm"/>
    <property type="evidence" value="ECO:0007669"/>
    <property type="project" value="InterPro"/>
</dbReference>
<dbReference type="PANTHER" id="PTHR36120">
    <property type="entry name" value="FUCOSE ISOMERASE"/>
    <property type="match status" value="1"/>
</dbReference>
<dbReference type="AlphaFoldDB" id="A0A410FWA4"/>
<sequence>MAEVRLPVLPLASGLHGAVADLACRVVAAFREREGVELVVTDADTIVTEPAHLLLVLTGGTEGEAVAFAERVTGPIVLLSHPGHNSLPAALEVAAQLHQDRRSVWVVHLGTETVSQTVSLPVLGRAVALARGLRGKRVGLVGEPSPWLVASSLGMDVLAEKLGLVVRQFPLDAVLVRRPTEAQAPVPGEGEGIGDGERTMASGVHAALARLVHDERLDALTIACFGLLPHRMTACWALSCLSDAGIPGGCEGDIPALLALMVAQELTGGPGFLANPADLDLKRGRLVLAHCTVPLAIVASYRLRTHFESGIGLAVAGRVRPGPYTLVRFGGKGLEGGFFAEGSVLPEHLGREDLCRTQVVFKMAKGALARLLQEPLGNHHVLVPGHHRAVLSLFHRFFLAGP</sequence>